<evidence type="ECO:0000256" key="2">
    <source>
        <dbReference type="SAM" id="MobiDB-lite"/>
    </source>
</evidence>
<protein>
    <recommendedName>
        <fullName evidence="3">C2H2-type domain-containing protein</fullName>
    </recommendedName>
</protein>
<keyword evidence="5" id="KW-1185">Reference proteome</keyword>
<evidence type="ECO:0000259" key="3">
    <source>
        <dbReference type="PROSITE" id="PS50157"/>
    </source>
</evidence>
<evidence type="ECO:0000256" key="1">
    <source>
        <dbReference type="PROSITE-ProRule" id="PRU00042"/>
    </source>
</evidence>
<dbReference type="GO" id="GO:0008270">
    <property type="term" value="F:zinc ion binding"/>
    <property type="evidence" value="ECO:0007669"/>
    <property type="project" value="UniProtKB-KW"/>
</dbReference>
<dbReference type="Proteomes" id="UP001186944">
    <property type="component" value="Unassembled WGS sequence"/>
</dbReference>
<name>A0AA88XZZ7_PINIB</name>
<feature type="region of interest" description="Disordered" evidence="2">
    <location>
        <begin position="1"/>
        <end position="24"/>
    </location>
</feature>
<gene>
    <name evidence="4" type="ORF">FSP39_018798</name>
</gene>
<reference evidence="4" key="1">
    <citation type="submission" date="2019-08" db="EMBL/GenBank/DDBJ databases">
        <title>The improved chromosome-level genome for the pearl oyster Pinctada fucata martensii using PacBio sequencing and Hi-C.</title>
        <authorList>
            <person name="Zheng Z."/>
        </authorList>
    </citation>
    <scope>NUCLEOTIDE SEQUENCE</scope>
    <source>
        <strain evidence="4">ZZ-2019</strain>
        <tissue evidence="4">Adductor muscle</tissue>
    </source>
</reference>
<accession>A0AA88XZZ7</accession>
<sequence>MSSRREIEHESQTTRDSGMETYKNPSCTDCGVMFGNQYDVQRHVRWGCPMHETSEEEMDTDGEDDEG</sequence>
<dbReference type="PROSITE" id="PS50157">
    <property type="entry name" value="ZINC_FINGER_C2H2_2"/>
    <property type="match status" value="1"/>
</dbReference>
<evidence type="ECO:0000313" key="4">
    <source>
        <dbReference type="EMBL" id="KAK3095767.1"/>
    </source>
</evidence>
<feature type="domain" description="C2H2-type" evidence="3">
    <location>
        <begin position="25"/>
        <end position="56"/>
    </location>
</feature>
<comment type="caution">
    <text evidence="4">The sequence shown here is derived from an EMBL/GenBank/DDBJ whole genome shotgun (WGS) entry which is preliminary data.</text>
</comment>
<feature type="compositionally biased region" description="Basic and acidic residues" evidence="2">
    <location>
        <begin position="1"/>
        <end position="13"/>
    </location>
</feature>
<evidence type="ECO:0000313" key="5">
    <source>
        <dbReference type="Proteomes" id="UP001186944"/>
    </source>
</evidence>
<dbReference type="EMBL" id="VSWD01000008">
    <property type="protein sequence ID" value="KAK3095767.1"/>
    <property type="molecule type" value="Genomic_DNA"/>
</dbReference>
<proteinExistence type="predicted"/>
<dbReference type="InterPro" id="IPR013087">
    <property type="entry name" value="Znf_C2H2_type"/>
</dbReference>
<organism evidence="4 5">
    <name type="scientific">Pinctada imbricata</name>
    <name type="common">Atlantic pearl-oyster</name>
    <name type="synonym">Pinctada martensii</name>
    <dbReference type="NCBI Taxonomy" id="66713"/>
    <lineage>
        <taxon>Eukaryota</taxon>
        <taxon>Metazoa</taxon>
        <taxon>Spiralia</taxon>
        <taxon>Lophotrochozoa</taxon>
        <taxon>Mollusca</taxon>
        <taxon>Bivalvia</taxon>
        <taxon>Autobranchia</taxon>
        <taxon>Pteriomorphia</taxon>
        <taxon>Pterioida</taxon>
        <taxon>Pterioidea</taxon>
        <taxon>Pteriidae</taxon>
        <taxon>Pinctada</taxon>
    </lineage>
</organism>
<keyword evidence="1" id="KW-0479">Metal-binding</keyword>
<keyword evidence="1" id="KW-0862">Zinc</keyword>
<dbReference type="AlphaFoldDB" id="A0AA88XZZ7"/>
<keyword evidence="1" id="KW-0863">Zinc-finger</keyword>